<feature type="domain" description="DUF7011" evidence="2">
    <location>
        <begin position="28"/>
        <end position="55"/>
    </location>
</feature>
<evidence type="ECO:0000313" key="4">
    <source>
        <dbReference type="Proteomes" id="UP001169027"/>
    </source>
</evidence>
<organism evidence="3 4">
    <name type="scientific">Variovorax ginsengisoli</name>
    <dbReference type="NCBI Taxonomy" id="363844"/>
    <lineage>
        <taxon>Bacteria</taxon>
        <taxon>Pseudomonadati</taxon>
        <taxon>Pseudomonadota</taxon>
        <taxon>Betaproteobacteria</taxon>
        <taxon>Burkholderiales</taxon>
        <taxon>Comamonadaceae</taxon>
        <taxon>Variovorax</taxon>
    </lineage>
</organism>
<feature type="domain" description="T6SS Transcription factor RovC-like DNA binding" evidence="1">
    <location>
        <begin position="81"/>
        <end position="182"/>
    </location>
</feature>
<dbReference type="Pfam" id="PF22791">
    <property type="entry name" value="DUF7011"/>
    <property type="match status" value="1"/>
</dbReference>
<evidence type="ECO:0000259" key="2">
    <source>
        <dbReference type="Pfam" id="PF22791"/>
    </source>
</evidence>
<keyword evidence="4" id="KW-1185">Reference proteome</keyword>
<dbReference type="EMBL" id="JAUKVY010000019">
    <property type="protein sequence ID" value="MDO1535312.1"/>
    <property type="molecule type" value="Genomic_DNA"/>
</dbReference>
<reference evidence="3" key="1">
    <citation type="submission" date="2023-06" db="EMBL/GenBank/DDBJ databases">
        <authorList>
            <person name="Jiang Y."/>
            <person name="Liu Q."/>
        </authorList>
    </citation>
    <scope>NUCLEOTIDE SEQUENCE</scope>
    <source>
        <strain evidence="3">CGMCC 1.12090</strain>
    </source>
</reference>
<dbReference type="InterPro" id="IPR018754">
    <property type="entry name" value="RovC-like_DNA-bd"/>
</dbReference>
<evidence type="ECO:0000259" key="1">
    <source>
        <dbReference type="Pfam" id="PF10074"/>
    </source>
</evidence>
<comment type="caution">
    <text evidence="3">The sequence shown here is derived from an EMBL/GenBank/DDBJ whole genome shotgun (WGS) entry which is preliminary data.</text>
</comment>
<protein>
    <submittedName>
        <fullName evidence="3">DUF2285 domain-containing protein</fullName>
    </submittedName>
</protein>
<dbReference type="RefSeq" id="WP_286539782.1">
    <property type="nucleotide sequence ID" value="NZ_JAUJZH010000019.1"/>
</dbReference>
<proteinExistence type="predicted"/>
<accession>A0ABT8SBE5</accession>
<evidence type="ECO:0000313" key="3">
    <source>
        <dbReference type="EMBL" id="MDO1535312.1"/>
    </source>
</evidence>
<gene>
    <name evidence="3" type="ORF">Q2T77_23755</name>
</gene>
<dbReference type="Proteomes" id="UP001169027">
    <property type="component" value="Unassembled WGS sequence"/>
</dbReference>
<dbReference type="Pfam" id="PF10074">
    <property type="entry name" value="RovC_DNA-bd"/>
    <property type="match status" value="1"/>
</dbReference>
<sequence length="198" mass="21284">MDGRNAQPLWLSSSDGLLHVRAAHANNAVARRFDLWRIPGRKRLALDGPDLALTADLNAQRMRLSLSGALADGAVYTGAAPLTPRLRGQLDAFHAQAQALEGHAPRVDPARAVTRAALLHLRALQALDAAQAGASHRDIAQALFGLEAVVLRWHEDGELRAQVRHLLRRAQGYVTGGYLALAGVPHTTADHPGDEPVR</sequence>
<dbReference type="InterPro" id="IPR053895">
    <property type="entry name" value="DUF7011"/>
</dbReference>
<name>A0ABT8SBE5_9BURK</name>